<name>A0A811Q552_9POAL</name>
<keyword evidence="2" id="KW-1185">Reference proteome</keyword>
<accession>A0A811Q552</accession>
<sequence length="148" mass="16518">MAGAATPLVWDHVVGAARLPFYLPSSTESRPTGLPRLDSPCRIAATAFGSDDELVDLELRVEISSITGIEDALLLKPASGKATETWLRVVWAHWMQGKADYLRRWRKAVGACSPAWQQCSSCARRPRRSHLLVRWRSSAHALARQWLN</sequence>
<reference evidence="1" key="1">
    <citation type="submission" date="2020-10" db="EMBL/GenBank/DDBJ databases">
        <authorList>
            <person name="Han B."/>
            <person name="Lu T."/>
            <person name="Zhao Q."/>
            <person name="Huang X."/>
            <person name="Zhao Y."/>
        </authorList>
    </citation>
    <scope>NUCLEOTIDE SEQUENCE</scope>
</reference>
<dbReference type="EMBL" id="CAJGYO010000008">
    <property type="protein sequence ID" value="CAD6251163.1"/>
    <property type="molecule type" value="Genomic_DNA"/>
</dbReference>
<dbReference type="PANTHER" id="PTHR47213">
    <property type="entry name" value="OS07G0567300 PROTEIN"/>
    <property type="match status" value="1"/>
</dbReference>
<dbReference type="PANTHER" id="PTHR47213:SF1">
    <property type="entry name" value="OS07G0567300 PROTEIN"/>
    <property type="match status" value="1"/>
</dbReference>
<dbReference type="Proteomes" id="UP000604825">
    <property type="component" value="Unassembled WGS sequence"/>
</dbReference>
<evidence type="ECO:0000313" key="1">
    <source>
        <dbReference type="EMBL" id="CAD6251163.1"/>
    </source>
</evidence>
<evidence type="ECO:0000313" key="2">
    <source>
        <dbReference type="Proteomes" id="UP000604825"/>
    </source>
</evidence>
<organism evidence="1 2">
    <name type="scientific">Miscanthus lutarioriparius</name>
    <dbReference type="NCBI Taxonomy" id="422564"/>
    <lineage>
        <taxon>Eukaryota</taxon>
        <taxon>Viridiplantae</taxon>
        <taxon>Streptophyta</taxon>
        <taxon>Embryophyta</taxon>
        <taxon>Tracheophyta</taxon>
        <taxon>Spermatophyta</taxon>
        <taxon>Magnoliopsida</taxon>
        <taxon>Liliopsida</taxon>
        <taxon>Poales</taxon>
        <taxon>Poaceae</taxon>
        <taxon>PACMAD clade</taxon>
        <taxon>Panicoideae</taxon>
        <taxon>Andropogonodae</taxon>
        <taxon>Andropogoneae</taxon>
        <taxon>Saccharinae</taxon>
        <taxon>Miscanthus</taxon>
    </lineage>
</organism>
<comment type="caution">
    <text evidence="1">The sequence shown here is derived from an EMBL/GenBank/DDBJ whole genome shotgun (WGS) entry which is preliminary data.</text>
</comment>
<proteinExistence type="predicted"/>
<dbReference type="InterPro" id="IPR044789">
    <property type="entry name" value="Put_A1-4-GlycosylTfrase_plant"/>
</dbReference>
<protein>
    <submittedName>
        <fullName evidence="1">Uncharacterized protein</fullName>
    </submittedName>
</protein>
<gene>
    <name evidence="1" type="ORF">NCGR_LOCUS34927</name>
</gene>
<dbReference type="AlphaFoldDB" id="A0A811Q552"/>